<dbReference type="InterPro" id="IPR021109">
    <property type="entry name" value="Peptidase_aspartic_dom_sf"/>
</dbReference>
<gene>
    <name evidence="2" type="ORF">CR513_10413</name>
</gene>
<dbReference type="Gene3D" id="2.40.70.10">
    <property type="entry name" value="Acid Proteases"/>
    <property type="match status" value="1"/>
</dbReference>
<proteinExistence type="predicted"/>
<dbReference type="CDD" id="cd00303">
    <property type="entry name" value="retropepsin_like"/>
    <property type="match status" value="1"/>
</dbReference>
<feature type="compositionally biased region" description="Basic residues" evidence="1">
    <location>
        <begin position="10"/>
        <end position="26"/>
    </location>
</feature>
<protein>
    <submittedName>
        <fullName evidence="2">Uncharacterized protein</fullName>
    </submittedName>
</protein>
<dbReference type="OrthoDB" id="1747743at2759"/>
<evidence type="ECO:0000313" key="2">
    <source>
        <dbReference type="EMBL" id="RDY05715.1"/>
    </source>
</evidence>
<reference evidence="2" key="1">
    <citation type="submission" date="2018-05" db="EMBL/GenBank/DDBJ databases">
        <title>Draft genome of Mucuna pruriens seed.</title>
        <authorList>
            <person name="Nnadi N.E."/>
            <person name="Vos R."/>
            <person name="Hasami M.H."/>
            <person name="Devisetty U.K."/>
            <person name="Aguiy J.C."/>
        </authorList>
    </citation>
    <scope>NUCLEOTIDE SEQUENCE [LARGE SCALE GENOMIC DNA]</scope>
    <source>
        <strain evidence="2">JCA_2017</strain>
    </source>
</reference>
<organism evidence="2 3">
    <name type="scientific">Mucuna pruriens</name>
    <name type="common">Velvet bean</name>
    <name type="synonym">Dolichos pruriens</name>
    <dbReference type="NCBI Taxonomy" id="157652"/>
    <lineage>
        <taxon>Eukaryota</taxon>
        <taxon>Viridiplantae</taxon>
        <taxon>Streptophyta</taxon>
        <taxon>Embryophyta</taxon>
        <taxon>Tracheophyta</taxon>
        <taxon>Spermatophyta</taxon>
        <taxon>Magnoliopsida</taxon>
        <taxon>eudicotyledons</taxon>
        <taxon>Gunneridae</taxon>
        <taxon>Pentapetalae</taxon>
        <taxon>rosids</taxon>
        <taxon>fabids</taxon>
        <taxon>Fabales</taxon>
        <taxon>Fabaceae</taxon>
        <taxon>Papilionoideae</taxon>
        <taxon>50 kb inversion clade</taxon>
        <taxon>NPAAA clade</taxon>
        <taxon>indigoferoid/millettioid clade</taxon>
        <taxon>Phaseoleae</taxon>
        <taxon>Mucuna</taxon>
    </lineage>
</organism>
<feature type="non-terminal residue" evidence="2">
    <location>
        <position position="1"/>
    </location>
</feature>
<name>A0A371HSF3_MUCPR</name>
<evidence type="ECO:0000256" key="1">
    <source>
        <dbReference type="SAM" id="MobiDB-lite"/>
    </source>
</evidence>
<dbReference type="EMBL" id="QJKJ01001824">
    <property type="protein sequence ID" value="RDY05715.1"/>
    <property type="molecule type" value="Genomic_DNA"/>
</dbReference>
<dbReference type="PANTHER" id="PTHR35046:SF9">
    <property type="entry name" value="RNA-DIRECTED DNA POLYMERASE"/>
    <property type="match status" value="1"/>
</dbReference>
<dbReference type="Proteomes" id="UP000257109">
    <property type="component" value="Unassembled WGS sequence"/>
</dbReference>
<sequence>MGKEREKERLRRGKVPRKGSYHPQTKRWKESYKIQFQRPKATISNASKGHIALHCPNKWSMCMKEDENKIVLAPSKLCSIIIDSDNSVNVATTRLVEKLKLPTLAHPKPYKLQWLNSEGEIAIAKQVSLVFTMGQYKDEILCDIVSMEAVHILLGRPWQHDYKVTHDKVTNKFTFYQDARELPRTLSRGNSMLITTYQRDREPRTPVLDLRIDEGMDLFLVWTPQITLDPRLSLRSFGRDHNNHTRLWTQLLKLLHLWTQDMKLMRDLSH</sequence>
<keyword evidence="3" id="KW-1185">Reference proteome</keyword>
<accession>A0A371HSF3</accession>
<dbReference type="AlphaFoldDB" id="A0A371HSF3"/>
<dbReference type="PANTHER" id="PTHR35046">
    <property type="entry name" value="ZINC KNUCKLE (CCHC-TYPE) FAMILY PROTEIN"/>
    <property type="match status" value="1"/>
</dbReference>
<comment type="caution">
    <text evidence="2">The sequence shown here is derived from an EMBL/GenBank/DDBJ whole genome shotgun (WGS) entry which is preliminary data.</text>
</comment>
<feature type="region of interest" description="Disordered" evidence="1">
    <location>
        <begin position="1"/>
        <end position="26"/>
    </location>
</feature>
<evidence type="ECO:0000313" key="3">
    <source>
        <dbReference type="Proteomes" id="UP000257109"/>
    </source>
</evidence>